<comment type="cofactor">
    <cofactor evidence="1">
        <name>FAD</name>
        <dbReference type="ChEBI" id="CHEBI:57692"/>
    </cofactor>
</comment>
<comment type="similarity">
    <text evidence="2">Belongs to the class-III pyridine nucleotide-disulfide oxidoreductase family.</text>
</comment>
<dbReference type="PRINTS" id="PR00368">
    <property type="entry name" value="FADPNR"/>
</dbReference>
<dbReference type="PANTHER" id="PTHR43429">
    <property type="entry name" value="PYRIDINE NUCLEOTIDE-DISULFIDE OXIDOREDUCTASE DOMAIN-CONTAINING"/>
    <property type="match status" value="1"/>
</dbReference>
<evidence type="ECO:0000256" key="6">
    <source>
        <dbReference type="ARBA" id="ARBA00023284"/>
    </source>
</evidence>
<keyword evidence="3" id="KW-0285">Flavoprotein</keyword>
<dbReference type="Pfam" id="PF02852">
    <property type="entry name" value="Pyr_redox_dim"/>
    <property type="match status" value="1"/>
</dbReference>
<dbReference type="InterPro" id="IPR016156">
    <property type="entry name" value="FAD/NAD-linked_Rdtase_dimer_sf"/>
</dbReference>
<keyword evidence="4" id="KW-0274">FAD</keyword>
<dbReference type="InterPro" id="IPR023753">
    <property type="entry name" value="FAD/NAD-binding_dom"/>
</dbReference>
<protein>
    <submittedName>
        <fullName evidence="8">FAD-dependent oxidoreductase</fullName>
    </submittedName>
</protein>
<name>A0ABY4CNN9_9BACL</name>
<dbReference type="Pfam" id="PF07992">
    <property type="entry name" value="Pyr_redox_2"/>
    <property type="match status" value="1"/>
</dbReference>
<evidence type="ECO:0000313" key="9">
    <source>
        <dbReference type="Proteomes" id="UP000830167"/>
    </source>
</evidence>
<evidence type="ECO:0000256" key="4">
    <source>
        <dbReference type="ARBA" id="ARBA00022827"/>
    </source>
</evidence>
<dbReference type="SMART" id="SM00450">
    <property type="entry name" value="RHOD"/>
    <property type="match status" value="1"/>
</dbReference>
<dbReference type="PRINTS" id="PR00411">
    <property type="entry name" value="PNDRDTASEI"/>
</dbReference>
<dbReference type="PANTHER" id="PTHR43429:SF1">
    <property type="entry name" value="NAD(P)H SULFUR OXIDOREDUCTASE (COA-DEPENDENT)"/>
    <property type="match status" value="1"/>
</dbReference>
<dbReference type="SUPFAM" id="SSF51905">
    <property type="entry name" value="FAD/NAD(P)-binding domain"/>
    <property type="match status" value="1"/>
</dbReference>
<organism evidence="8 9">
    <name type="scientific">Fodinisporobacter ferrooxydans</name>
    <dbReference type="NCBI Taxonomy" id="2901836"/>
    <lineage>
        <taxon>Bacteria</taxon>
        <taxon>Bacillati</taxon>
        <taxon>Bacillota</taxon>
        <taxon>Bacilli</taxon>
        <taxon>Bacillales</taxon>
        <taxon>Alicyclobacillaceae</taxon>
        <taxon>Fodinisporobacter</taxon>
    </lineage>
</organism>
<dbReference type="SUPFAM" id="SSF52821">
    <property type="entry name" value="Rhodanese/Cell cycle control phosphatase"/>
    <property type="match status" value="1"/>
</dbReference>
<dbReference type="SUPFAM" id="SSF55424">
    <property type="entry name" value="FAD/NAD-linked reductases, dimerisation (C-terminal) domain"/>
    <property type="match status" value="1"/>
</dbReference>
<dbReference type="EMBL" id="CP089291">
    <property type="protein sequence ID" value="UOF92018.1"/>
    <property type="molecule type" value="Genomic_DNA"/>
</dbReference>
<evidence type="ECO:0000256" key="5">
    <source>
        <dbReference type="ARBA" id="ARBA00023002"/>
    </source>
</evidence>
<keyword evidence="6" id="KW-0676">Redox-active center</keyword>
<evidence type="ECO:0000313" key="8">
    <source>
        <dbReference type="EMBL" id="UOF92018.1"/>
    </source>
</evidence>
<dbReference type="Gene3D" id="3.50.50.60">
    <property type="entry name" value="FAD/NAD(P)-binding domain"/>
    <property type="match status" value="2"/>
</dbReference>
<dbReference type="Gene3D" id="3.40.250.10">
    <property type="entry name" value="Rhodanese-like domain"/>
    <property type="match status" value="1"/>
</dbReference>
<proteinExistence type="inferred from homology"/>
<sequence>MENKQTIVVIGGVAAGASAAAKARREDERATILVYEKGKYVSFANCGLPYYVGNEIMQERALLLHTPDSLKTRFNLDVFVEHEVLEIKPEEHQVVVKNLQAGETFTQSYDKVILATGTKPIVPNIDGIHSRNVHLLRTVPDAVQIKQQIEAGNVKKAVVVGGGFIGLEAVENLHRQGVSVTLIEKADQVMTPFDREMVVDLEDMLQKLRVEVILNNGITKFVAQGDRAEAVQLEDGTVIHADMFLLSIGVRPDVTLAEKAGIELGATRAIAVNGRMETSIPDIYAAGDAVEIHHRVSGKSAWIPLAGPANKQGRVAGANAVGRSMEFKGAYGTSIVRVGNVVAAKTGLSEKECIREGMDYRVTYNYHGNHAAYYPGSEGMMIKLIAEQQTGRILGAQIVGGAGVDKRIDVLATAIYGHMTVEDLEHLDLAYAPPFGAAKDPIIMAGMTHANLYRAEGNAYTPAQVAEQMEKKDIQIVDVRNEDEWAVGMIPGAIGIPLPMLRARLNELDPAKETVVYCRSGQRSYFASRILMQNGFQNLKNLMGGYLGWTLFQKSLKES</sequence>
<dbReference type="Pfam" id="PF00581">
    <property type="entry name" value="Rhodanese"/>
    <property type="match status" value="1"/>
</dbReference>
<dbReference type="RefSeq" id="WP_347438700.1">
    <property type="nucleotide sequence ID" value="NZ_CP089291.1"/>
</dbReference>
<keyword evidence="9" id="KW-1185">Reference proteome</keyword>
<dbReference type="PROSITE" id="PS50206">
    <property type="entry name" value="RHODANESE_3"/>
    <property type="match status" value="1"/>
</dbReference>
<dbReference type="InterPro" id="IPR001763">
    <property type="entry name" value="Rhodanese-like_dom"/>
</dbReference>
<dbReference type="InterPro" id="IPR036873">
    <property type="entry name" value="Rhodanese-like_dom_sf"/>
</dbReference>
<dbReference type="InterPro" id="IPR050260">
    <property type="entry name" value="FAD-bd_OxRdtase"/>
</dbReference>
<feature type="domain" description="Rhodanese" evidence="7">
    <location>
        <begin position="470"/>
        <end position="558"/>
    </location>
</feature>
<dbReference type="Proteomes" id="UP000830167">
    <property type="component" value="Chromosome"/>
</dbReference>
<dbReference type="InterPro" id="IPR004099">
    <property type="entry name" value="Pyr_nucl-diS_OxRdtase_dimer"/>
</dbReference>
<evidence type="ECO:0000259" key="7">
    <source>
        <dbReference type="PROSITE" id="PS50206"/>
    </source>
</evidence>
<reference evidence="8" key="1">
    <citation type="submission" date="2021-12" db="EMBL/GenBank/DDBJ databases">
        <title>Alicyclobacillaceae gen. nov., sp. nov., isolated from chalcocite enrichment system.</title>
        <authorList>
            <person name="Jiang Z."/>
        </authorList>
    </citation>
    <scope>NUCLEOTIDE SEQUENCE</scope>
    <source>
        <strain evidence="8">MYW30-H2</strain>
    </source>
</reference>
<dbReference type="InterPro" id="IPR036188">
    <property type="entry name" value="FAD/NAD-bd_sf"/>
</dbReference>
<accession>A0ABY4CNN9</accession>
<evidence type="ECO:0000256" key="1">
    <source>
        <dbReference type="ARBA" id="ARBA00001974"/>
    </source>
</evidence>
<keyword evidence="5" id="KW-0560">Oxidoreductase</keyword>
<evidence type="ECO:0000256" key="2">
    <source>
        <dbReference type="ARBA" id="ARBA00009130"/>
    </source>
</evidence>
<evidence type="ECO:0000256" key="3">
    <source>
        <dbReference type="ARBA" id="ARBA00022630"/>
    </source>
</evidence>
<gene>
    <name evidence="8" type="ORF">LSG31_07235</name>
</gene>